<dbReference type="PROSITE" id="PS50970">
    <property type="entry name" value="HCY"/>
    <property type="match status" value="1"/>
</dbReference>
<feature type="binding site" evidence="3">
    <location>
        <position position="289"/>
    </location>
    <ligand>
        <name>Zn(2+)</name>
        <dbReference type="ChEBI" id="CHEBI:29105"/>
    </ligand>
</feature>
<dbReference type="PANTHER" id="PTHR11103">
    <property type="entry name" value="SLR1189 PROTEIN"/>
    <property type="match status" value="1"/>
</dbReference>
<dbReference type="PANTHER" id="PTHR11103:SF18">
    <property type="entry name" value="SLR1189 PROTEIN"/>
    <property type="match status" value="1"/>
</dbReference>
<name>A0A8B2NLW3_9HYPH</name>
<keyword evidence="6" id="KW-1185">Reference proteome</keyword>
<evidence type="ECO:0000256" key="3">
    <source>
        <dbReference type="PROSITE-ProRule" id="PRU00333"/>
    </source>
</evidence>
<keyword evidence="2 3" id="KW-0808">Transferase</keyword>
<dbReference type="AlphaFoldDB" id="A0A8B2NLW3"/>
<accession>A0A8B2NLW3</accession>
<organism evidence="5 6">
    <name type="scientific">Acuticoccus sediminis</name>
    <dbReference type="NCBI Taxonomy" id="2184697"/>
    <lineage>
        <taxon>Bacteria</taxon>
        <taxon>Pseudomonadati</taxon>
        <taxon>Pseudomonadota</taxon>
        <taxon>Alphaproteobacteria</taxon>
        <taxon>Hyphomicrobiales</taxon>
        <taxon>Amorphaceae</taxon>
        <taxon>Acuticoccus</taxon>
    </lineage>
</organism>
<comment type="cofactor">
    <cofactor evidence="3">
        <name>Zn(2+)</name>
        <dbReference type="ChEBI" id="CHEBI:29105"/>
    </cofactor>
</comment>
<dbReference type="EMBL" id="QHHQ01000005">
    <property type="protein sequence ID" value="RAH99530.1"/>
    <property type="molecule type" value="Genomic_DNA"/>
</dbReference>
<evidence type="ECO:0000313" key="5">
    <source>
        <dbReference type="EMBL" id="RAH99530.1"/>
    </source>
</evidence>
<dbReference type="GO" id="GO:0046872">
    <property type="term" value="F:metal ion binding"/>
    <property type="evidence" value="ECO:0007669"/>
    <property type="project" value="UniProtKB-KW"/>
</dbReference>
<evidence type="ECO:0000256" key="2">
    <source>
        <dbReference type="ARBA" id="ARBA00022679"/>
    </source>
</evidence>
<dbReference type="GO" id="GO:0032259">
    <property type="term" value="P:methylation"/>
    <property type="evidence" value="ECO:0007669"/>
    <property type="project" value="UniProtKB-KW"/>
</dbReference>
<protein>
    <submittedName>
        <fullName evidence="5">Homocysteine S-methyltransferase</fullName>
    </submittedName>
</protein>
<feature type="binding site" evidence="3">
    <location>
        <position position="221"/>
    </location>
    <ligand>
        <name>Zn(2+)</name>
        <dbReference type="ChEBI" id="CHEBI:29105"/>
    </ligand>
</feature>
<dbReference type="Pfam" id="PF02574">
    <property type="entry name" value="S-methyl_trans"/>
    <property type="match status" value="1"/>
</dbReference>
<evidence type="ECO:0000256" key="1">
    <source>
        <dbReference type="ARBA" id="ARBA00022603"/>
    </source>
</evidence>
<evidence type="ECO:0000313" key="6">
    <source>
        <dbReference type="Proteomes" id="UP000249590"/>
    </source>
</evidence>
<evidence type="ECO:0000259" key="4">
    <source>
        <dbReference type="PROSITE" id="PS50970"/>
    </source>
</evidence>
<proteinExistence type="predicted"/>
<dbReference type="RefSeq" id="WP_111349822.1">
    <property type="nucleotide sequence ID" value="NZ_QHHQ01000005.1"/>
</dbReference>
<dbReference type="InterPro" id="IPR003726">
    <property type="entry name" value="HCY_dom"/>
</dbReference>
<sequence length="308" mass="32574">MNHKLPQMTQPFLQYTGNETDIIFNKGIELPGFAAYPLMETADGAALLASYYDALVETAREVGAGVILDTFTWTANADRSAPIGYAGERLDTVNRKAVEFAAAAQARAGAVPTIVSGMVGPRADGYAPEMVMSAERAEAYHCRQIAIFAGGGVEMVNAFTIGYAEEAIGIVWAAGKLGLPVAISFTVETDGRLPTGGTLREAVEAVDAATDSAAAYFLVNCAHPDHAAKSWGEGAWMERVKGFVANASRCSHAELDNATELDDGDPRELGGQMAELARRFPHFTVFGGCCGTDLRHIAAIARQLPVAA</sequence>
<feature type="domain" description="Hcy-binding" evidence="4">
    <location>
        <begin position="1"/>
        <end position="304"/>
    </location>
</feature>
<dbReference type="Proteomes" id="UP000249590">
    <property type="component" value="Unassembled WGS sequence"/>
</dbReference>
<dbReference type="SUPFAM" id="SSF82282">
    <property type="entry name" value="Homocysteine S-methyltransferase"/>
    <property type="match status" value="1"/>
</dbReference>
<comment type="caution">
    <text evidence="5">The sequence shown here is derived from an EMBL/GenBank/DDBJ whole genome shotgun (WGS) entry which is preliminary data.</text>
</comment>
<keyword evidence="1 3" id="KW-0489">Methyltransferase</keyword>
<dbReference type="OrthoDB" id="9803687at2"/>
<dbReference type="Gene3D" id="3.20.20.330">
    <property type="entry name" value="Homocysteine-binding-like domain"/>
    <property type="match status" value="1"/>
</dbReference>
<keyword evidence="3" id="KW-0479">Metal-binding</keyword>
<gene>
    <name evidence="5" type="ORF">DLJ53_23765</name>
</gene>
<feature type="binding site" evidence="3">
    <location>
        <position position="290"/>
    </location>
    <ligand>
        <name>Zn(2+)</name>
        <dbReference type="ChEBI" id="CHEBI:29105"/>
    </ligand>
</feature>
<keyword evidence="3" id="KW-0862">Zinc</keyword>
<dbReference type="InterPro" id="IPR036589">
    <property type="entry name" value="HCY_dom_sf"/>
</dbReference>
<reference evidence="5 6" key="1">
    <citation type="submission" date="2018-05" db="EMBL/GenBank/DDBJ databases">
        <title>Acuticoccus sediminis sp. nov., isolated from deep-sea sediment of Indian Ocean.</title>
        <authorList>
            <person name="Liu X."/>
            <person name="Lai Q."/>
            <person name="Du Y."/>
            <person name="Sun F."/>
            <person name="Zhang X."/>
            <person name="Wang S."/>
            <person name="Shao Z."/>
        </authorList>
    </citation>
    <scope>NUCLEOTIDE SEQUENCE [LARGE SCALE GENOMIC DNA]</scope>
    <source>
        <strain evidence="5 6">PTG4-2</strain>
    </source>
</reference>
<dbReference type="GO" id="GO:0008168">
    <property type="term" value="F:methyltransferase activity"/>
    <property type="evidence" value="ECO:0007669"/>
    <property type="project" value="UniProtKB-UniRule"/>
</dbReference>